<dbReference type="Pfam" id="PF20628">
    <property type="entry name" value="Dyp_perox_C"/>
    <property type="match status" value="1"/>
</dbReference>
<dbReference type="InterPro" id="IPR048327">
    <property type="entry name" value="Dyp_perox_N"/>
</dbReference>
<organism evidence="11 12">
    <name type="scientific">Streptomyces olivochromogenes</name>
    <dbReference type="NCBI Taxonomy" id="1963"/>
    <lineage>
        <taxon>Bacteria</taxon>
        <taxon>Bacillati</taxon>
        <taxon>Actinomycetota</taxon>
        <taxon>Actinomycetes</taxon>
        <taxon>Kitasatosporales</taxon>
        <taxon>Streptomycetaceae</taxon>
        <taxon>Streptomyces</taxon>
    </lineage>
</organism>
<keyword evidence="3" id="KW-0349">Heme</keyword>
<dbReference type="AlphaFoldDB" id="A0A250VTM4"/>
<reference evidence="12" key="1">
    <citation type="submission" date="2017-05" db="EMBL/GenBank/DDBJ databases">
        <title>Streptomyces olivochromogenes NBRC 3561 whole genome shotgun sequence.</title>
        <authorList>
            <person name="Dohra H."/>
            <person name="Kodani S."/>
        </authorList>
    </citation>
    <scope>NUCLEOTIDE SEQUENCE [LARGE SCALE GENOMIC DNA]</scope>
    <source>
        <strain evidence="12">NBRC 3561</strain>
    </source>
</reference>
<dbReference type="STRING" id="1963.AQJ27_46395"/>
<evidence type="ECO:0000256" key="1">
    <source>
        <dbReference type="ARBA" id="ARBA00001970"/>
    </source>
</evidence>
<dbReference type="InterPro" id="IPR006311">
    <property type="entry name" value="TAT_signal"/>
</dbReference>
<evidence type="ECO:0000259" key="10">
    <source>
        <dbReference type="Pfam" id="PF20628"/>
    </source>
</evidence>
<dbReference type="GO" id="GO:0020037">
    <property type="term" value="F:heme binding"/>
    <property type="evidence" value="ECO:0007669"/>
    <property type="project" value="InterPro"/>
</dbReference>
<evidence type="ECO:0000256" key="8">
    <source>
        <dbReference type="ARBA" id="ARBA00025737"/>
    </source>
</evidence>
<accession>A0A250VTM4</accession>
<dbReference type="GO" id="GO:0046872">
    <property type="term" value="F:metal ion binding"/>
    <property type="evidence" value="ECO:0007669"/>
    <property type="project" value="UniProtKB-KW"/>
</dbReference>
<dbReference type="PROSITE" id="PS51318">
    <property type="entry name" value="TAT"/>
    <property type="match status" value="1"/>
</dbReference>
<dbReference type="PANTHER" id="PTHR30521">
    <property type="entry name" value="DEFERROCHELATASE/PEROXIDASE"/>
    <property type="match status" value="1"/>
</dbReference>
<keyword evidence="2 11" id="KW-0575">Peroxidase</keyword>
<dbReference type="RefSeq" id="WP_067383802.1">
    <property type="nucleotide sequence ID" value="NZ_BDQI01000037.1"/>
</dbReference>
<dbReference type="InterPro" id="IPR011008">
    <property type="entry name" value="Dimeric_a/b-barrel"/>
</dbReference>
<comment type="caution">
    <text evidence="11">The sequence shown here is derived from an EMBL/GenBank/DDBJ whole genome shotgun (WGS) entry which is preliminary data.</text>
</comment>
<evidence type="ECO:0000256" key="5">
    <source>
        <dbReference type="ARBA" id="ARBA00022729"/>
    </source>
</evidence>
<keyword evidence="7" id="KW-0408">Iron</keyword>
<gene>
    <name evidence="11" type="ORF">SO3561_09123</name>
</gene>
<feature type="domain" description="Dyp-type peroxidase N-terminal" evidence="9">
    <location>
        <begin position="74"/>
        <end position="224"/>
    </location>
</feature>
<evidence type="ECO:0000256" key="4">
    <source>
        <dbReference type="ARBA" id="ARBA00022723"/>
    </source>
</evidence>
<name>A0A250VTM4_STROL</name>
<evidence type="ECO:0000256" key="2">
    <source>
        <dbReference type="ARBA" id="ARBA00022559"/>
    </source>
</evidence>
<comment type="similarity">
    <text evidence="8">Belongs to the DyP-type peroxidase family.</text>
</comment>
<keyword evidence="5" id="KW-0732">Signal</keyword>
<dbReference type="GO" id="GO:0004601">
    <property type="term" value="F:peroxidase activity"/>
    <property type="evidence" value="ECO:0007669"/>
    <property type="project" value="UniProtKB-KW"/>
</dbReference>
<evidence type="ECO:0000256" key="3">
    <source>
        <dbReference type="ARBA" id="ARBA00022617"/>
    </source>
</evidence>
<keyword evidence="4" id="KW-0479">Metal-binding</keyword>
<evidence type="ECO:0000313" key="12">
    <source>
        <dbReference type="Proteomes" id="UP000217446"/>
    </source>
</evidence>
<dbReference type="GO" id="GO:0005829">
    <property type="term" value="C:cytosol"/>
    <property type="evidence" value="ECO:0007669"/>
    <property type="project" value="TreeGrafter"/>
</dbReference>
<dbReference type="PROSITE" id="PS51404">
    <property type="entry name" value="DYP_PEROXIDASE"/>
    <property type="match status" value="1"/>
</dbReference>
<dbReference type="NCBIfam" id="TIGR01413">
    <property type="entry name" value="Dyp_perox_fam"/>
    <property type="match status" value="1"/>
</dbReference>
<dbReference type="Pfam" id="PF04261">
    <property type="entry name" value="Dyp_perox_N"/>
    <property type="match status" value="1"/>
</dbReference>
<sequence>MADEISATLEEGWSGEGCPASAFARRSFLHGAAASVAGAAGGAVLASGAASADSMVGIKAEPKSRTIPFHGYHQAGIATLPQQDAIFVSLDVTASNRAELTDLFRTLTSRARFLTAGGRPPKVPPTAAPSDNGIMGPTFVADGLTLTVGVGASLFDDRYGLSKRKPVQLVKMTPFRHDDLDPALSQGDLLIQICADHRDTTVHALLDILTHTKSAAKLRWRIDGQRNPERPVGIRRDWFGFKDGISNPTLSDETQMNQVVWVQPKSGEPAWAAGGTYHVVRIVHFFIEAWQKVPVAQQERIFGRRKASGAPMYAVDENATDLLDPIYTNDPQGLITALNSHIRLANPQTPQTAATSTILRRSYDYDRSFNLPELDMGHAFVCFQQELNTYIAMQTRLEDEALVPFISPRGGGYFFALPGVRDEKDYYARGLLA</sequence>
<protein>
    <submittedName>
        <fullName evidence="11">Iron-dependent peroxidase</fullName>
    </submittedName>
</protein>
<keyword evidence="12" id="KW-1185">Reference proteome</keyword>
<evidence type="ECO:0000259" key="9">
    <source>
        <dbReference type="Pfam" id="PF04261"/>
    </source>
</evidence>
<proteinExistence type="inferred from homology"/>
<evidence type="ECO:0000256" key="7">
    <source>
        <dbReference type="ARBA" id="ARBA00023004"/>
    </source>
</evidence>
<keyword evidence="6" id="KW-0560">Oxidoreductase</keyword>
<comment type="cofactor">
    <cofactor evidence="1">
        <name>heme b</name>
        <dbReference type="ChEBI" id="CHEBI:60344"/>
    </cofactor>
</comment>
<dbReference type="SUPFAM" id="SSF54909">
    <property type="entry name" value="Dimeric alpha+beta barrel"/>
    <property type="match status" value="1"/>
</dbReference>
<dbReference type="EMBL" id="BDQI01000037">
    <property type="protein sequence ID" value="GAX57553.1"/>
    <property type="molecule type" value="Genomic_DNA"/>
</dbReference>
<evidence type="ECO:0000256" key="6">
    <source>
        <dbReference type="ARBA" id="ARBA00023002"/>
    </source>
</evidence>
<feature type="domain" description="Dyp-type peroxidase C-terminal" evidence="10">
    <location>
        <begin position="236"/>
        <end position="420"/>
    </location>
</feature>
<dbReference type="InterPro" id="IPR048328">
    <property type="entry name" value="Dyp_perox_C"/>
</dbReference>
<evidence type="ECO:0000313" key="11">
    <source>
        <dbReference type="EMBL" id="GAX57553.1"/>
    </source>
</evidence>
<dbReference type="Proteomes" id="UP000217446">
    <property type="component" value="Unassembled WGS sequence"/>
</dbReference>
<dbReference type="InterPro" id="IPR006314">
    <property type="entry name" value="Dyp_peroxidase"/>
</dbReference>
<dbReference type="PANTHER" id="PTHR30521:SF4">
    <property type="entry name" value="DEFERROCHELATASE"/>
    <property type="match status" value="1"/>
</dbReference>